<dbReference type="RefSeq" id="WP_309531465.1">
    <property type="nucleotide sequence ID" value="NZ_CP133721.1"/>
</dbReference>
<evidence type="ECO:0000313" key="2">
    <source>
        <dbReference type="EMBL" id="WMW77081.1"/>
    </source>
</evidence>
<keyword evidence="1" id="KW-1133">Transmembrane helix</keyword>
<feature type="transmembrane region" description="Helical" evidence="1">
    <location>
        <begin position="7"/>
        <end position="25"/>
    </location>
</feature>
<sequence length="209" mass="24299">MSNVKNGIFSYFINILKIIVAYKHILYFAPLNLIYMALEDKILEIVTYTLPSLITGGVAFVLLQKFFYNEEQKRKFELLRENQKQALPIRLQAYERMVLFLERINPINLMMRVEPTTLDAPSYAALLIHAIQTEYDHNISQQIYITHDCWEVIMKAKNSVIAQIRTFSLEENCQTGEELRTILLTELTQTESASAVAIGFIKEELKRVF</sequence>
<feature type="transmembrane region" description="Helical" evidence="1">
    <location>
        <begin position="45"/>
        <end position="68"/>
    </location>
</feature>
<name>A0ABY9RA53_9FLAO</name>
<gene>
    <name evidence="2" type="ORF">RF683_06165</name>
</gene>
<accession>A0ABY9RA53</accession>
<dbReference type="Proteomes" id="UP001180481">
    <property type="component" value="Chromosome"/>
</dbReference>
<keyword evidence="1" id="KW-0472">Membrane</keyword>
<proteinExistence type="predicted"/>
<dbReference type="EMBL" id="CP133721">
    <property type="protein sequence ID" value="WMW77081.1"/>
    <property type="molecule type" value="Genomic_DNA"/>
</dbReference>
<reference evidence="2" key="1">
    <citation type="submission" date="2023-09" db="EMBL/GenBank/DDBJ databases">
        <title>Flavobacterium sp. 20NA77.7 isolated from freshwater.</title>
        <authorList>
            <person name="Le V."/>
            <person name="Ko S.-R."/>
            <person name="Ahn C.-Y."/>
            <person name="Oh H.-M."/>
        </authorList>
    </citation>
    <scope>NUCLEOTIDE SEQUENCE</scope>
    <source>
        <strain evidence="2">20NA77.7</strain>
    </source>
</reference>
<evidence type="ECO:0000256" key="1">
    <source>
        <dbReference type="SAM" id="Phobius"/>
    </source>
</evidence>
<dbReference type="Pfam" id="PF25589">
    <property type="entry name" value="DUF7935"/>
    <property type="match status" value="1"/>
</dbReference>
<keyword evidence="1" id="KW-0812">Transmembrane</keyword>
<organism evidence="2 3">
    <name type="scientific">Flavobacterium nakdongensis</name>
    <dbReference type="NCBI Taxonomy" id="3073563"/>
    <lineage>
        <taxon>Bacteria</taxon>
        <taxon>Pseudomonadati</taxon>
        <taxon>Bacteroidota</taxon>
        <taxon>Flavobacteriia</taxon>
        <taxon>Flavobacteriales</taxon>
        <taxon>Flavobacteriaceae</taxon>
        <taxon>Flavobacterium</taxon>
    </lineage>
</organism>
<protein>
    <submittedName>
        <fullName evidence="2">Uncharacterized protein</fullName>
    </submittedName>
</protein>
<keyword evidence="3" id="KW-1185">Reference proteome</keyword>
<dbReference type="InterPro" id="IPR057695">
    <property type="entry name" value="DUF7935"/>
</dbReference>
<evidence type="ECO:0000313" key="3">
    <source>
        <dbReference type="Proteomes" id="UP001180481"/>
    </source>
</evidence>